<protein>
    <recommendedName>
        <fullName evidence="3">EGF-like domain-containing protein</fullName>
    </recommendedName>
</protein>
<gene>
    <name evidence="1" type="ORF">MAR_006525</name>
</gene>
<dbReference type="Proteomes" id="UP001164746">
    <property type="component" value="Chromosome 1"/>
</dbReference>
<reference evidence="1" key="1">
    <citation type="submission" date="2022-11" db="EMBL/GenBank/DDBJ databases">
        <title>Centuries of genome instability and evolution in soft-shell clam transmissible cancer (bioRxiv).</title>
        <authorList>
            <person name="Hart S.F.M."/>
            <person name="Yonemitsu M.A."/>
            <person name="Giersch R.M."/>
            <person name="Beal B.F."/>
            <person name="Arriagada G."/>
            <person name="Davis B.W."/>
            <person name="Ostrander E.A."/>
            <person name="Goff S.P."/>
            <person name="Metzger M.J."/>
        </authorList>
    </citation>
    <scope>NUCLEOTIDE SEQUENCE</scope>
    <source>
        <strain evidence="1">MELC-2E11</strain>
        <tissue evidence="1">Siphon/mantle</tissue>
    </source>
</reference>
<keyword evidence="2" id="KW-1185">Reference proteome</keyword>
<dbReference type="EMBL" id="CP111012">
    <property type="protein sequence ID" value="WAQ94054.1"/>
    <property type="molecule type" value="Genomic_DNA"/>
</dbReference>
<organism evidence="1 2">
    <name type="scientific">Mya arenaria</name>
    <name type="common">Soft-shell clam</name>
    <dbReference type="NCBI Taxonomy" id="6604"/>
    <lineage>
        <taxon>Eukaryota</taxon>
        <taxon>Metazoa</taxon>
        <taxon>Spiralia</taxon>
        <taxon>Lophotrochozoa</taxon>
        <taxon>Mollusca</taxon>
        <taxon>Bivalvia</taxon>
        <taxon>Autobranchia</taxon>
        <taxon>Heteroconchia</taxon>
        <taxon>Euheterodonta</taxon>
        <taxon>Imparidentia</taxon>
        <taxon>Neoheterodontei</taxon>
        <taxon>Myida</taxon>
        <taxon>Myoidea</taxon>
        <taxon>Myidae</taxon>
        <taxon>Mya</taxon>
    </lineage>
</organism>
<accession>A0ABY7DCE5</accession>
<proteinExistence type="predicted"/>
<evidence type="ECO:0000313" key="2">
    <source>
        <dbReference type="Proteomes" id="UP001164746"/>
    </source>
</evidence>
<evidence type="ECO:0008006" key="3">
    <source>
        <dbReference type="Google" id="ProtNLM"/>
    </source>
</evidence>
<evidence type="ECO:0000313" key="1">
    <source>
        <dbReference type="EMBL" id="WAQ94054.1"/>
    </source>
</evidence>
<name>A0ABY7DCE5_MYAAR</name>
<sequence length="254" mass="27337">MKGIRDTPISLTDRDTPISLTDRDTPISVTLRYTPISLTLRDTPISVTLRYTPISLTLRDTQIILTLRDTPISLTSREKPISITTRDTPISLLMALVRTVAVLVTTLMRCVYHLAALLSVIATTDSRTALDVEMNANVEEQCFCDAQCPPTSFCNSNTHECECISGYEFDGSACVTDPDGPGAGLNDACDGDGGNGARAAINCINWPVFKCQVVLGTGPPPIKVCSCNGPRGYIYNETTMECDCTKTVGGCAND</sequence>